<keyword evidence="4" id="KW-1185">Reference proteome</keyword>
<evidence type="ECO:0000259" key="1">
    <source>
        <dbReference type="Pfam" id="PF04937"/>
    </source>
</evidence>
<dbReference type="Proteomes" id="UP000289340">
    <property type="component" value="Chromosome 8"/>
</dbReference>
<accession>A0A445JM01</accession>
<comment type="caution">
    <text evidence="3">The sequence shown here is derived from an EMBL/GenBank/DDBJ whole genome shotgun (WGS) entry which is preliminary data.</text>
</comment>
<dbReference type="PANTHER" id="PTHR32166">
    <property type="entry name" value="OSJNBA0013A04.12 PROTEIN"/>
    <property type="match status" value="1"/>
</dbReference>
<dbReference type="InterPro" id="IPR007021">
    <property type="entry name" value="DUF659"/>
</dbReference>
<dbReference type="EMBL" id="QZWG01000008">
    <property type="protein sequence ID" value="RZB99473.1"/>
    <property type="molecule type" value="Genomic_DNA"/>
</dbReference>
<dbReference type="InterPro" id="IPR008906">
    <property type="entry name" value="HATC_C_dom"/>
</dbReference>
<feature type="domain" description="HAT C-terminal dimerisation" evidence="2">
    <location>
        <begin position="311"/>
        <end position="382"/>
    </location>
</feature>
<dbReference type="Pfam" id="PF05699">
    <property type="entry name" value="Dimer_Tnp_hAT"/>
    <property type="match status" value="1"/>
</dbReference>
<evidence type="ECO:0008006" key="5">
    <source>
        <dbReference type="Google" id="ProtNLM"/>
    </source>
</evidence>
<proteinExistence type="predicted"/>
<protein>
    <recommendedName>
        <fullName evidence="5">HAT C-terminal dimerisation domain-containing protein</fullName>
    </recommendedName>
</protein>
<dbReference type="GO" id="GO:0046983">
    <property type="term" value="F:protein dimerization activity"/>
    <property type="evidence" value="ECO:0007669"/>
    <property type="project" value="InterPro"/>
</dbReference>
<evidence type="ECO:0000313" key="4">
    <source>
        <dbReference type="Proteomes" id="UP000289340"/>
    </source>
</evidence>
<dbReference type="PANTHER" id="PTHR32166:SF81">
    <property type="entry name" value="OS06G0658400 PROTEIN"/>
    <property type="match status" value="1"/>
</dbReference>
<evidence type="ECO:0000313" key="3">
    <source>
        <dbReference type="EMBL" id="RZB99473.1"/>
    </source>
</evidence>
<reference evidence="3 4" key="1">
    <citation type="submission" date="2018-09" db="EMBL/GenBank/DDBJ databases">
        <title>A high-quality reference genome of wild soybean provides a powerful tool to mine soybean genomes.</title>
        <authorList>
            <person name="Xie M."/>
            <person name="Chung C.Y.L."/>
            <person name="Li M.-W."/>
            <person name="Wong F.-L."/>
            <person name="Chan T.-F."/>
            <person name="Lam H.-M."/>
        </authorList>
    </citation>
    <scope>NUCLEOTIDE SEQUENCE [LARGE SCALE GENOMIC DNA]</scope>
    <source>
        <strain evidence="4">cv. W05</strain>
        <tissue evidence="3">Hypocotyl of etiolated seedlings</tissue>
    </source>
</reference>
<dbReference type="Pfam" id="PF04937">
    <property type="entry name" value="DUF659"/>
    <property type="match status" value="1"/>
</dbReference>
<dbReference type="AlphaFoldDB" id="A0A445JM01"/>
<organism evidence="3 4">
    <name type="scientific">Glycine soja</name>
    <name type="common">Wild soybean</name>
    <dbReference type="NCBI Taxonomy" id="3848"/>
    <lineage>
        <taxon>Eukaryota</taxon>
        <taxon>Viridiplantae</taxon>
        <taxon>Streptophyta</taxon>
        <taxon>Embryophyta</taxon>
        <taxon>Tracheophyta</taxon>
        <taxon>Spermatophyta</taxon>
        <taxon>Magnoliopsida</taxon>
        <taxon>eudicotyledons</taxon>
        <taxon>Gunneridae</taxon>
        <taxon>Pentapetalae</taxon>
        <taxon>rosids</taxon>
        <taxon>fabids</taxon>
        <taxon>Fabales</taxon>
        <taxon>Fabaceae</taxon>
        <taxon>Papilionoideae</taxon>
        <taxon>50 kb inversion clade</taxon>
        <taxon>NPAAA clade</taxon>
        <taxon>indigoferoid/millettioid clade</taxon>
        <taxon>Phaseoleae</taxon>
        <taxon>Glycine</taxon>
        <taxon>Glycine subgen. Soja</taxon>
    </lineage>
</organism>
<feature type="domain" description="DUF659" evidence="1">
    <location>
        <begin position="116"/>
        <end position="200"/>
    </location>
</feature>
<dbReference type="InterPro" id="IPR012337">
    <property type="entry name" value="RNaseH-like_sf"/>
</dbReference>
<name>A0A445JM01_GLYSO</name>
<gene>
    <name evidence="3" type="ORF">D0Y65_022069</name>
</gene>
<sequence>MLHDQVHTALQECRSACLGKLSISQSKKHRRDSSSACPALDSHQTCMRVRLRWDAVSVASAVTGNALLRLLLVVPASTSIAAQCRVRFLPRAARNPHYRKAFAYAANNLISGYQPPGYNKLRTTLLQNERRHVENLLQPNKNAWSQKGVSIVSDGWSEPQRRSLINFMVVTENGPMFLKAIDCSNEIKDKDFIAKHMREVKNAIYQYERKKESEGSTFYEVVHSILIDRWTKSSTPLHCLAHSLNPRYYSHEWLSEDSNRVPPHQDMELTCERLKCFKRFFLDVDVRRKVNIEFANFLDGREGFDGLDSLNDRGQMDPKAWWLVHGINAPILQKIALKLLVQPCSSSCCERNWSTYSFIHSLKRNKMAPHRAEDLVFVHSNLRLLSRNTPQYHQEETKMWDVAGDDFGSLDDCGILEIASLSLDEPELEGVFFNDDC</sequence>
<dbReference type="SUPFAM" id="SSF53098">
    <property type="entry name" value="Ribonuclease H-like"/>
    <property type="match status" value="1"/>
</dbReference>
<evidence type="ECO:0000259" key="2">
    <source>
        <dbReference type="Pfam" id="PF05699"/>
    </source>
</evidence>